<comment type="similarity">
    <text evidence="10">Belongs to the TRAFAC class YlqF/YawG GTPase family. RsgA subfamily.</text>
</comment>
<evidence type="ECO:0000259" key="12">
    <source>
        <dbReference type="PROSITE" id="PS51721"/>
    </source>
</evidence>
<dbReference type="EC" id="3.6.1.-" evidence="10"/>
<dbReference type="InterPro" id="IPR027417">
    <property type="entry name" value="P-loop_NTPase"/>
</dbReference>
<keyword evidence="9 10" id="KW-0342">GTP-binding</keyword>
<evidence type="ECO:0000256" key="1">
    <source>
        <dbReference type="ARBA" id="ARBA00022490"/>
    </source>
</evidence>
<dbReference type="CDD" id="cd04466">
    <property type="entry name" value="S1_YloQ_GTPase"/>
    <property type="match status" value="1"/>
</dbReference>
<dbReference type="GO" id="GO:0046872">
    <property type="term" value="F:metal ion binding"/>
    <property type="evidence" value="ECO:0007669"/>
    <property type="project" value="UniProtKB-KW"/>
</dbReference>
<evidence type="ECO:0000313" key="14">
    <source>
        <dbReference type="Proteomes" id="UP000198312"/>
    </source>
</evidence>
<proteinExistence type="inferred from homology"/>
<dbReference type="Gene3D" id="1.10.40.50">
    <property type="entry name" value="Probable gtpase engc, domain 3"/>
    <property type="match status" value="1"/>
</dbReference>
<keyword evidence="5 10" id="KW-0547">Nucleotide-binding</keyword>
<accession>A0A220U742</accession>
<dbReference type="KEGG" id="vil:CFK37_15960"/>
<comment type="function">
    <text evidence="10">One of several proteins that assist in the late maturation steps of the functional core of the 30S ribosomal subunit. Helps release RbfA from mature subunits. May play a role in the assembly of ribosomal proteins into the subunit. Circularly permuted GTPase that catalyzes slow GTP hydrolysis, GTPase activity is stimulated by the 30S ribosomal subunit.</text>
</comment>
<dbReference type="PROSITE" id="PS50936">
    <property type="entry name" value="ENGC_GTPASE"/>
    <property type="match status" value="1"/>
</dbReference>
<dbReference type="SUPFAM" id="SSF52540">
    <property type="entry name" value="P-loop containing nucleoside triphosphate hydrolases"/>
    <property type="match status" value="1"/>
</dbReference>
<sequence>MTEGRIIKALSGFYYVQADEGVYQCRGRGLFRNKKITPLVGDFVEFDKRDDMEGYLIDIKPRSNELVRPPISNVDRAFIISSAVEPSFSTLLLDRFLVLIESKDIEPIVIISKMDVLAKEERERIDGLAKTYRNIGYKVEQVSSKEPFEIQGIEAYFHDGVSVIAGQSGVGKSSLLNALKPELQIKTNDISKSLGRGKHTTRHVELVQLFGGLVADTPGFSALEFNEIDLEDLGEYFPEIRERKSNCKFRGCMHRKEPKCAVKEAVDHGEISQFRYNHYLAFHEEIQSRKPRY</sequence>
<feature type="binding site" evidence="10">
    <location>
        <begin position="166"/>
        <end position="174"/>
    </location>
    <ligand>
        <name>GTP</name>
        <dbReference type="ChEBI" id="CHEBI:37565"/>
    </ligand>
</feature>
<dbReference type="EMBL" id="CP022315">
    <property type="protein sequence ID" value="ASK63543.1"/>
    <property type="molecule type" value="Genomic_DNA"/>
</dbReference>
<feature type="binding site" evidence="10">
    <location>
        <position position="252"/>
    </location>
    <ligand>
        <name>Zn(2+)</name>
        <dbReference type="ChEBI" id="CHEBI:29105"/>
    </ligand>
</feature>
<feature type="binding site" evidence="10">
    <location>
        <position position="254"/>
    </location>
    <ligand>
        <name>Zn(2+)</name>
        <dbReference type="ChEBI" id="CHEBI:29105"/>
    </ligand>
</feature>
<evidence type="ECO:0000256" key="8">
    <source>
        <dbReference type="ARBA" id="ARBA00022884"/>
    </source>
</evidence>
<keyword evidence="6 10" id="KW-0378">Hydrolase</keyword>
<dbReference type="InterPro" id="IPR012340">
    <property type="entry name" value="NA-bd_OB-fold"/>
</dbReference>
<dbReference type="AlphaFoldDB" id="A0A220U742"/>
<keyword evidence="3 10" id="KW-0479">Metal-binding</keyword>
<dbReference type="GO" id="GO:0005737">
    <property type="term" value="C:cytoplasm"/>
    <property type="evidence" value="ECO:0007669"/>
    <property type="project" value="UniProtKB-SubCell"/>
</dbReference>
<dbReference type="InterPro" id="IPR031944">
    <property type="entry name" value="RsgA_N"/>
</dbReference>
<dbReference type="NCBIfam" id="TIGR00157">
    <property type="entry name" value="ribosome small subunit-dependent GTPase A"/>
    <property type="match status" value="1"/>
</dbReference>
<dbReference type="OrthoDB" id="9809485at2"/>
<keyword evidence="7 10" id="KW-0862">Zinc</keyword>
<dbReference type="Pfam" id="PF16745">
    <property type="entry name" value="RsgA_N"/>
    <property type="match status" value="1"/>
</dbReference>
<keyword evidence="4 10" id="KW-0699">rRNA-binding</keyword>
<keyword evidence="14" id="KW-1185">Reference proteome</keyword>
<comment type="subcellular location">
    <subcellularLocation>
        <location evidence="10">Cytoplasm</location>
    </subcellularLocation>
</comment>
<reference evidence="13 14" key="1">
    <citation type="submission" date="2017-07" db="EMBL/GenBank/DDBJ databases">
        <title>Virgibacillus sp. LM2416.</title>
        <authorList>
            <person name="Tak E.J."/>
            <person name="Bae J.-W."/>
        </authorList>
    </citation>
    <scope>NUCLEOTIDE SEQUENCE [LARGE SCALE GENOMIC DNA]</scope>
    <source>
        <strain evidence="13 14">LM2416</strain>
    </source>
</reference>
<evidence type="ECO:0000256" key="5">
    <source>
        <dbReference type="ARBA" id="ARBA00022741"/>
    </source>
</evidence>
<dbReference type="RefSeq" id="WP_089062802.1">
    <property type="nucleotide sequence ID" value="NZ_CP022315.1"/>
</dbReference>
<dbReference type="Gene3D" id="2.40.50.140">
    <property type="entry name" value="Nucleic acid-binding proteins"/>
    <property type="match status" value="1"/>
</dbReference>
<evidence type="ECO:0000259" key="11">
    <source>
        <dbReference type="PROSITE" id="PS50936"/>
    </source>
</evidence>
<dbReference type="PANTHER" id="PTHR32120">
    <property type="entry name" value="SMALL RIBOSOMAL SUBUNIT BIOGENESIS GTPASE RSGA"/>
    <property type="match status" value="1"/>
</dbReference>
<dbReference type="GO" id="GO:0019843">
    <property type="term" value="F:rRNA binding"/>
    <property type="evidence" value="ECO:0007669"/>
    <property type="project" value="UniProtKB-KW"/>
</dbReference>
<dbReference type="InterPro" id="IPR004881">
    <property type="entry name" value="Ribosome_biogen_GTPase_RsgA"/>
</dbReference>
<protein>
    <recommendedName>
        <fullName evidence="10">Small ribosomal subunit biogenesis GTPase RsgA</fullName>
        <ecNumber evidence="10">3.6.1.-</ecNumber>
    </recommendedName>
</protein>
<evidence type="ECO:0000256" key="4">
    <source>
        <dbReference type="ARBA" id="ARBA00022730"/>
    </source>
</evidence>
<feature type="binding site" evidence="10">
    <location>
        <begin position="112"/>
        <end position="115"/>
    </location>
    <ligand>
        <name>GTP</name>
        <dbReference type="ChEBI" id="CHEBI:37565"/>
    </ligand>
</feature>
<feature type="domain" description="CP-type G" evidence="12">
    <location>
        <begin position="63"/>
        <end position="223"/>
    </location>
</feature>
<evidence type="ECO:0000256" key="6">
    <source>
        <dbReference type="ARBA" id="ARBA00022801"/>
    </source>
</evidence>
<dbReference type="PANTHER" id="PTHR32120:SF11">
    <property type="entry name" value="SMALL RIBOSOMAL SUBUNIT BIOGENESIS GTPASE RSGA 1, MITOCHONDRIAL-RELATED"/>
    <property type="match status" value="1"/>
</dbReference>
<evidence type="ECO:0000256" key="7">
    <source>
        <dbReference type="ARBA" id="ARBA00022833"/>
    </source>
</evidence>
<feature type="binding site" evidence="10">
    <location>
        <position position="260"/>
    </location>
    <ligand>
        <name>Zn(2+)</name>
        <dbReference type="ChEBI" id="CHEBI:29105"/>
    </ligand>
</feature>
<feature type="binding site" evidence="10">
    <location>
        <position position="247"/>
    </location>
    <ligand>
        <name>Zn(2+)</name>
        <dbReference type="ChEBI" id="CHEBI:29105"/>
    </ligand>
</feature>
<dbReference type="GO" id="GO:0005525">
    <property type="term" value="F:GTP binding"/>
    <property type="evidence" value="ECO:0007669"/>
    <property type="project" value="UniProtKB-UniRule"/>
</dbReference>
<comment type="cofactor">
    <cofactor evidence="10">
        <name>Zn(2+)</name>
        <dbReference type="ChEBI" id="CHEBI:29105"/>
    </cofactor>
    <text evidence="10">Binds 1 zinc ion per subunit.</text>
</comment>
<comment type="subunit">
    <text evidence="10">Monomer. Associates with 30S ribosomal subunit, binds 16S rRNA.</text>
</comment>
<evidence type="ECO:0000256" key="2">
    <source>
        <dbReference type="ARBA" id="ARBA00022517"/>
    </source>
</evidence>
<dbReference type="Pfam" id="PF03193">
    <property type="entry name" value="RsgA_GTPase"/>
    <property type="match status" value="1"/>
</dbReference>
<name>A0A220U742_9BACI</name>
<feature type="domain" description="EngC GTPase" evidence="11">
    <location>
        <begin position="72"/>
        <end position="221"/>
    </location>
</feature>
<gene>
    <name evidence="10 13" type="primary">rsgA</name>
    <name evidence="13" type="ORF">CFK37_15960</name>
</gene>
<dbReference type="SUPFAM" id="SSF50249">
    <property type="entry name" value="Nucleic acid-binding proteins"/>
    <property type="match status" value="1"/>
</dbReference>
<dbReference type="Gene3D" id="3.40.50.300">
    <property type="entry name" value="P-loop containing nucleotide triphosphate hydrolases"/>
    <property type="match status" value="1"/>
</dbReference>
<keyword evidence="2 10" id="KW-0690">Ribosome biogenesis</keyword>
<dbReference type="GO" id="GO:0003924">
    <property type="term" value="F:GTPase activity"/>
    <property type="evidence" value="ECO:0007669"/>
    <property type="project" value="UniProtKB-UniRule"/>
</dbReference>
<evidence type="ECO:0000256" key="9">
    <source>
        <dbReference type="ARBA" id="ARBA00023134"/>
    </source>
</evidence>
<organism evidence="13 14">
    <name type="scientific">Virgibacillus phasianinus</name>
    <dbReference type="NCBI Taxonomy" id="2017483"/>
    <lineage>
        <taxon>Bacteria</taxon>
        <taxon>Bacillati</taxon>
        <taxon>Bacillota</taxon>
        <taxon>Bacilli</taxon>
        <taxon>Bacillales</taxon>
        <taxon>Bacillaceae</taxon>
        <taxon>Virgibacillus</taxon>
    </lineage>
</organism>
<keyword evidence="8 10" id="KW-0694">RNA-binding</keyword>
<dbReference type="HAMAP" id="MF_01820">
    <property type="entry name" value="GTPase_RsgA"/>
    <property type="match status" value="1"/>
</dbReference>
<dbReference type="CDD" id="cd01854">
    <property type="entry name" value="YjeQ_EngC"/>
    <property type="match status" value="1"/>
</dbReference>
<dbReference type="Proteomes" id="UP000198312">
    <property type="component" value="Chromosome"/>
</dbReference>
<dbReference type="InterPro" id="IPR030378">
    <property type="entry name" value="G_CP_dom"/>
</dbReference>
<dbReference type="InterPro" id="IPR010914">
    <property type="entry name" value="RsgA_GTPase_dom"/>
</dbReference>
<dbReference type="GO" id="GO:0042274">
    <property type="term" value="P:ribosomal small subunit biogenesis"/>
    <property type="evidence" value="ECO:0007669"/>
    <property type="project" value="UniProtKB-UniRule"/>
</dbReference>
<evidence type="ECO:0000256" key="10">
    <source>
        <dbReference type="HAMAP-Rule" id="MF_01820"/>
    </source>
</evidence>
<keyword evidence="1 10" id="KW-0963">Cytoplasm</keyword>
<evidence type="ECO:0000313" key="13">
    <source>
        <dbReference type="EMBL" id="ASK63543.1"/>
    </source>
</evidence>
<dbReference type="PROSITE" id="PS51721">
    <property type="entry name" value="G_CP"/>
    <property type="match status" value="1"/>
</dbReference>
<evidence type="ECO:0000256" key="3">
    <source>
        <dbReference type="ARBA" id="ARBA00022723"/>
    </source>
</evidence>